<dbReference type="Gene3D" id="1.20.210.10">
    <property type="entry name" value="Cytochrome c oxidase-like, subunit I domain"/>
    <property type="match status" value="1"/>
</dbReference>
<keyword evidence="1" id="KW-0812">Transmembrane</keyword>
<evidence type="ECO:0000313" key="2">
    <source>
        <dbReference type="EMBL" id="MEM4990016.1"/>
    </source>
</evidence>
<feature type="transmembrane region" description="Helical" evidence="1">
    <location>
        <begin position="68"/>
        <end position="87"/>
    </location>
</feature>
<feature type="transmembrane region" description="Helical" evidence="1">
    <location>
        <begin position="5"/>
        <end position="24"/>
    </location>
</feature>
<keyword evidence="3" id="KW-1185">Reference proteome</keyword>
<protein>
    <recommendedName>
        <fullName evidence="4">Cytochrome-c oxidase</fullName>
    </recommendedName>
</protein>
<dbReference type="RefSeq" id="WP_342831160.1">
    <property type="nucleotide sequence ID" value="NZ_JBANDC010000019.1"/>
</dbReference>
<organism evidence="2 3">
    <name type="scientific">Collimonas rhizosphaerae</name>
    <dbReference type="NCBI Taxonomy" id="3126357"/>
    <lineage>
        <taxon>Bacteria</taxon>
        <taxon>Pseudomonadati</taxon>
        <taxon>Pseudomonadota</taxon>
        <taxon>Betaproteobacteria</taxon>
        <taxon>Burkholderiales</taxon>
        <taxon>Oxalobacteraceae</taxon>
        <taxon>Collimonas</taxon>
    </lineage>
</organism>
<evidence type="ECO:0000256" key="1">
    <source>
        <dbReference type="SAM" id="Phobius"/>
    </source>
</evidence>
<dbReference type="EMBL" id="JBANDC010000019">
    <property type="protein sequence ID" value="MEM4990016.1"/>
    <property type="molecule type" value="Genomic_DNA"/>
</dbReference>
<keyword evidence="1" id="KW-1133">Transmembrane helix</keyword>
<accession>A0ABU9Q179</accession>
<evidence type="ECO:0000313" key="3">
    <source>
        <dbReference type="Proteomes" id="UP001495910"/>
    </source>
</evidence>
<comment type="caution">
    <text evidence="2">The sequence shown here is derived from an EMBL/GenBank/DDBJ whole genome shotgun (WGS) entry which is preliminary data.</text>
</comment>
<name>A0ABU9Q179_9BURK</name>
<keyword evidence="1" id="KW-0472">Membrane</keyword>
<sequence length="126" mass="13210">MGIRFLKIAVIYLFVGALLGGYMGATDNFVLAPVHAHLALLGWASLALAGLIYHLYPAAALTLLARIHFWLHNIGLPFFMLGLGLVLTGHTAAVPIVSISAGCVTIGLAAFTANVLMNVKATAGRQ</sequence>
<reference evidence="2 3" key="1">
    <citation type="submission" date="2024-02" db="EMBL/GenBank/DDBJ databases">
        <title>Draft genome sequence of Collimonas sp. strain H4R21, an effective mineral-weathering bacterial strain isolated from the beech rhizosphere.</title>
        <authorList>
            <person name="Morin E."/>
            <person name="Uroz S."/>
            <person name="Leveau J.H.J."/>
            <person name="Kumar R."/>
            <person name="Rey M.W."/>
            <person name="Pham J."/>
        </authorList>
    </citation>
    <scope>NUCLEOTIDE SEQUENCE [LARGE SCALE GENOMIC DNA]</scope>
    <source>
        <strain evidence="2 3">H4R21</strain>
    </source>
</reference>
<evidence type="ECO:0008006" key="4">
    <source>
        <dbReference type="Google" id="ProtNLM"/>
    </source>
</evidence>
<dbReference type="InterPro" id="IPR036927">
    <property type="entry name" value="Cyt_c_oxase-like_su1_sf"/>
</dbReference>
<feature type="transmembrane region" description="Helical" evidence="1">
    <location>
        <begin position="93"/>
        <end position="116"/>
    </location>
</feature>
<gene>
    <name evidence="2" type="ORF">V8G57_21690</name>
</gene>
<feature type="transmembrane region" description="Helical" evidence="1">
    <location>
        <begin position="36"/>
        <end position="56"/>
    </location>
</feature>
<proteinExistence type="predicted"/>
<dbReference type="Proteomes" id="UP001495910">
    <property type="component" value="Unassembled WGS sequence"/>
</dbReference>